<organism evidence="1 2">
    <name type="scientific">Brevibacillus brevis</name>
    <name type="common">Bacillus brevis</name>
    <dbReference type="NCBI Taxonomy" id="1393"/>
    <lineage>
        <taxon>Bacteria</taxon>
        <taxon>Bacillati</taxon>
        <taxon>Bacillota</taxon>
        <taxon>Bacilli</taxon>
        <taxon>Bacillales</taxon>
        <taxon>Paenibacillaceae</taxon>
        <taxon>Brevibacillus</taxon>
    </lineage>
</organism>
<dbReference type="EMBL" id="CP134050">
    <property type="protein sequence ID" value="WNC13178.1"/>
    <property type="molecule type" value="Genomic_DNA"/>
</dbReference>
<reference evidence="1 2" key="1">
    <citation type="submission" date="2023-09" db="EMBL/GenBank/DDBJ databases">
        <title>Complete Genome and Methylome dissection of Bacillus brevis NEB573 original source of BbsI restriction endonuclease.</title>
        <authorList>
            <person name="Fomenkov A."/>
            <person name="Roberts R.D."/>
        </authorList>
    </citation>
    <scope>NUCLEOTIDE SEQUENCE [LARGE SCALE GENOMIC DNA]</scope>
    <source>
        <strain evidence="1 2">NEB573</strain>
    </source>
</reference>
<name>A0ABY9SZB3_BREBE</name>
<keyword evidence="2" id="KW-1185">Reference proteome</keyword>
<evidence type="ECO:0000313" key="1">
    <source>
        <dbReference type="EMBL" id="WNC13178.1"/>
    </source>
</evidence>
<protein>
    <submittedName>
        <fullName evidence="1">Uncharacterized protein</fullName>
    </submittedName>
</protein>
<sequence length="155" mass="17783">MLSYLVQHISEYLSSHGTVIDVILRSDQSLVEEEEMREVLLSFAASAEEGHPVATIHLVELADERCEVEVEVEFPVNHADSEAGSRLWKRAREIVSEISFTEKCRYLEPEQPPQTGWMLDYHFILEQPGNAEEEQRLADTLRRFSADLGKLVRLD</sequence>
<dbReference type="Proteomes" id="UP001256827">
    <property type="component" value="Chromosome"/>
</dbReference>
<proteinExistence type="predicted"/>
<evidence type="ECO:0000313" key="2">
    <source>
        <dbReference type="Proteomes" id="UP001256827"/>
    </source>
</evidence>
<dbReference type="RefSeq" id="WP_310764667.1">
    <property type="nucleotide sequence ID" value="NZ_CP134050.1"/>
</dbReference>
<gene>
    <name evidence="1" type="ORF">RGB73_21010</name>
</gene>
<accession>A0ABY9SZB3</accession>